<reference evidence="4" key="1">
    <citation type="submission" date="2021-12" db="EMBL/GenBank/DDBJ databases">
        <title>Curvularia clavata genome.</title>
        <authorList>
            <person name="Cao Y."/>
        </authorList>
    </citation>
    <scope>NUCLEOTIDE SEQUENCE</scope>
    <source>
        <strain evidence="4">Yc1106</strain>
    </source>
</reference>
<gene>
    <name evidence="4" type="ORF">yc1106_08935</name>
</gene>
<evidence type="ECO:0000313" key="4">
    <source>
        <dbReference type="EMBL" id="USP81661.1"/>
    </source>
</evidence>
<evidence type="ECO:0000313" key="5">
    <source>
        <dbReference type="Proteomes" id="UP001056012"/>
    </source>
</evidence>
<dbReference type="EMBL" id="CP089280">
    <property type="protein sequence ID" value="USP81661.1"/>
    <property type="molecule type" value="Genomic_DNA"/>
</dbReference>
<dbReference type="Pfam" id="PF05368">
    <property type="entry name" value="NmrA"/>
    <property type="match status" value="1"/>
</dbReference>
<dbReference type="OrthoDB" id="5283654at2759"/>
<accession>A0A9Q8ZGH5</accession>
<sequence length="319" mass="35631">MSSNAPKTKLLLLGAGELGTAFLKHLSLLESIHITLGIRSPSKYTHLTTSYPSLSILSVDLSSPSASLSETFSTFDIVVSATGFGAAPTTVLKLAHEVLEAGRIKKVKEGRELWYFPWQWGVDYDVIGDGHGLMPLFGAQKDVRNLLREYGEKSNVVWTIVSTGIFMSFLFESFWGIVDRRKESDGEVVVRCLRDWDHGVTVTDVDDIGRVLARIVNGDVEAKRRVLYTAGDTVSYGQLAESVRRVTGKRVEKETWSIEYLGSELKADPTNDIKKYRLVFARDGVRWSKEKTVNHQLGMSMMDVETYTSKLFGHENTAQ</sequence>
<dbReference type="VEuPathDB" id="FungiDB:yc1106_08935"/>
<evidence type="ECO:0000259" key="3">
    <source>
        <dbReference type="Pfam" id="PF05368"/>
    </source>
</evidence>
<feature type="domain" description="NmrA-like" evidence="3">
    <location>
        <begin position="9"/>
        <end position="261"/>
    </location>
</feature>
<evidence type="ECO:0000256" key="1">
    <source>
        <dbReference type="ARBA" id="ARBA00022857"/>
    </source>
</evidence>
<dbReference type="PANTHER" id="PTHR47706">
    <property type="entry name" value="NMRA-LIKE FAMILY PROTEIN"/>
    <property type="match status" value="1"/>
</dbReference>
<evidence type="ECO:0000256" key="2">
    <source>
        <dbReference type="ARBA" id="ARBA00023002"/>
    </source>
</evidence>
<keyword evidence="2" id="KW-0560">Oxidoreductase</keyword>
<dbReference type="InterPro" id="IPR051609">
    <property type="entry name" value="NmrA/Isoflavone_reductase-like"/>
</dbReference>
<protein>
    <recommendedName>
        <fullName evidence="3">NmrA-like domain-containing protein</fullName>
    </recommendedName>
</protein>
<dbReference type="Gene3D" id="3.40.50.720">
    <property type="entry name" value="NAD(P)-binding Rossmann-like Domain"/>
    <property type="match status" value="1"/>
</dbReference>
<keyword evidence="1" id="KW-0521">NADP</keyword>
<dbReference type="AlphaFoldDB" id="A0A9Q8ZGH5"/>
<dbReference type="SUPFAM" id="SSF51735">
    <property type="entry name" value="NAD(P)-binding Rossmann-fold domains"/>
    <property type="match status" value="1"/>
</dbReference>
<organism evidence="4 5">
    <name type="scientific">Curvularia clavata</name>
    <dbReference type="NCBI Taxonomy" id="95742"/>
    <lineage>
        <taxon>Eukaryota</taxon>
        <taxon>Fungi</taxon>
        <taxon>Dikarya</taxon>
        <taxon>Ascomycota</taxon>
        <taxon>Pezizomycotina</taxon>
        <taxon>Dothideomycetes</taxon>
        <taxon>Pleosporomycetidae</taxon>
        <taxon>Pleosporales</taxon>
        <taxon>Pleosporineae</taxon>
        <taxon>Pleosporaceae</taxon>
        <taxon>Curvularia</taxon>
    </lineage>
</organism>
<dbReference type="PANTHER" id="PTHR47706:SF6">
    <property type="entry name" value="NMRA-LIKE FAMILY PROTEIN (AFU_ORTHOLOGUE AFUA_6G00280)"/>
    <property type="match status" value="1"/>
</dbReference>
<dbReference type="Proteomes" id="UP001056012">
    <property type="component" value="Chromosome 7"/>
</dbReference>
<proteinExistence type="predicted"/>
<name>A0A9Q8ZGH5_CURCL</name>
<dbReference type="InterPro" id="IPR008030">
    <property type="entry name" value="NmrA-like"/>
</dbReference>
<dbReference type="GO" id="GO:0016491">
    <property type="term" value="F:oxidoreductase activity"/>
    <property type="evidence" value="ECO:0007669"/>
    <property type="project" value="UniProtKB-KW"/>
</dbReference>
<dbReference type="InterPro" id="IPR036291">
    <property type="entry name" value="NAD(P)-bd_dom_sf"/>
</dbReference>
<keyword evidence="5" id="KW-1185">Reference proteome</keyword>